<dbReference type="EMBL" id="JAWWNJ010000170">
    <property type="protein sequence ID" value="KAK6977316.1"/>
    <property type="molecule type" value="Genomic_DNA"/>
</dbReference>
<organism evidence="1 2">
    <name type="scientific">Favolaschia claudopus</name>
    <dbReference type="NCBI Taxonomy" id="2862362"/>
    <lineage>
        <taxon>Eukaryota</taxon>
        <taxon>Fungi</taxon>
        <taxon>Dikarya</taxon>
        <taxon>Basidiomycota</taxon>
        <taxon>Agaricomycotina</taxon>
        <taxon>Agaricomycetes</taxon>
        <taxon>Agaricomycetidae</taxon>
        <taxon>Agaricales</taxon>
        <taxon>Marasmiineae</taxon>
        <taxon>Mycenaceae</taxon>
        <taxon>Favolaschia</taxon>
    </lineage>
</organism>
<evidence type="ECO:0000313" key="1">
    <source>
        <dbReference type="EMBL" id="KAK6977316.1"/>
    </source>
</evidence>
<protein>
    <recommendedName>
        <fullName evidence="3">F-box domain-containing protein</fullName>
    </recommendedName>
</protein>
<keyword evidence="2" id="KW-1185">Reference proteome</keyword>
<dbReference type="InterPro" id="IPR032675">
    <property type="entry name" value="LRR_dom_sf"/>
</dbReference>
<dbReference type="AlphaFoldDB" id="A0AAV9ZAX5"/>
<dbReference type="Proteomes" id="UP001362999">
    <property type="component" value="Unassembled WGS sequence"/>
</dbReference>
<comment type="caution">
    <text evidence="1">The sequence shown here is derived from an EMBL/GenBank/DDBJ whole genome shotgun (WGS) entry which is preliminary data.</text>
</comment>
<accession>A0AAV9ZAX5</accession>
<dbReference type="Gene3D" id="3.80.10.10">
    <property type="entry name" value="Ribonuclease Inhibitor"/>
    <property type="match status" value="1"/>
</dbReference>
<evidence type="ECO:0000313" key="2">
    <source>
        <dbReference type="Proteomes" id="UP001362999"/>
    </source>
</evidence>
<dbReference type="SUPFAM" id="SSF52047">
    <property type="entry name" value="RNI-like"/>
    <property type="match status" value="1"/>
</dbReference>
<sequence length="431" mass="48129">MCFSLPLVPVVAECTVTRVGTHFPSEVVDNIISHALHEFMDSVQYDTKRAVVMTVCWQWRDVVIQNPHLWNHVVIHPYMGKNRIRLLVGRVRLNSPNISLNLLCENKMGVRDAPTSDYVKVWAQDTAPLLSGVAARAARISLKAQTHELVALLLNQISFANACALNTLECSSLQTIQFPCLRPACSRSDFIRFMSFDGVVPTWETPLLYASLSALSLISIGFPLHRDVVRALLTSSPHLMMLELSNVTFDLHQSSIDLVDMTDISAPRLAHLKLRFGRQPAQNLPQNLLFPQLRTLEIDSAPLSPWTEIDSVCRPYLRSVHKLRLRMPLLDDAGVNCLKGLTAARHIDIGECPPLFVCAVSTSSVVPSPCVSEWVVPANTPNSVLSKYLGSRPSNMVVYERLESIAAKPFKYRRWDSSTSFSLVTDTEEDC</sequence>
<evidence type="ECO:0008006" key="3">
    <source>
        <dbReference type="Google" id="ProtNLM"/>
    </source>
</evidence>
<name>A0AAV9ZAX5_9AGAR</name>
<proteinExistence type="predicted"/>
<reference evidence="1 2" key="1">
    <citation type="journal article" date="2024" name="J Genomics">
        <title>Draft genome sequencing and assembly of Favolaschia claudopus CIRM-BRFM 2984 isolated from oak limbs.</title>
        <authorList>
            <person name="Navarro D."/>
            <person name="Drula E."/>
            <person name="Chaduli D."/>
            <person name="Cazenave R."/>
            <person name="Ahrendt S."/>
            <person name="Wang J."/>
            <person name="Lipzen A."/>
            <person name="Daum C."/>
            <person name="Barry K."/>
            <person name="Grigoriev I.V."/>
            <person name="Favel A."/>
            <person name="Rosso M.N."/>
            <person name="Martin F."/>
        </authorList>
    </citation>
    <scope>NUCLEOTIDE SEQUENCE [LARGE SCALE GENOMIC DNA]</scope>
    <source>
        <strain evidence="1 2">CIRM-BRFM 2984</strain>
    </source>
</reference>
<gene>
    <name evidence="1" type="ORF">R3P38DRAFT_3237452</name>
</gene>